<keyword evidence="9" id="KW-1185">Reference proteome</keyword>
<sequence>MTRPKQRLTLPRIVRTTTPRSRATSSVSGGIVTSTVLALLVGLLVVAGPAAPAQADWYKPPVGITVNDPLGSKREKRAINRHVRRSIDSVMRRQKIRIASWNLRNDTIVDSLVAAHKRGVSVRVVVDRGNANPDNPNPGVDRLRRVLSRHGNATREPAMRSGVRRCVSACRGQRGIAHSKFFLFSQVGPTRWVVVNGSANLTDLAASHQWNDVFTTRGRRNVYDEFLRVFDQMYADRTRAQGYRVRQFQGLTTMFMPWTGSGTAGDPTMRELDRVRCWGATNTGDRRTRLKIAMTSWHGERGVRLARKVRRLYDGGCQVQIIYAVMGNEVLRLMRNGRRGPIPFRQLVQDPDGDGVYDRYLHTKVLTIRGRYAGQRGAFVTVNGSLNWTPVALASDEAVMRLRSKRVLEGYNRWIAAWYARAPRTRSVGSAVEGRRTTTSLRTTQVAPLGALVDGVDPYAKIQEH</sequence>
<dbReference type="InterPro" id="IPR025202">
    <property type="entry name" value="PLD-like_dom"/>
</dbReference>
<dbReference type="Pfam" id="PF13091">
    <property type="entry name" value="PLDc_2"/>
    <property type="match status" value="1"/>
</dbReference>
<reference evidence="8 9" key="1">
    <citation type="submission" date="2020-07" db="EMBL/GenBank/DDBJ databases">
        <title>Sequencing the genomes of 1000 actinobacteria strains.</title>
        <authorList>
            <person name="Klenk H.-P."/>
        </authorList>
    </citation>
    <scope>NUCLEOTIDE SEQUENCE [LARGE SCALE GENOMIC DNA]</scope>
    <source>
        <strain evidence="8 9">DSM 24552</strain>
    </source>
</reference>
<dbReference type="InterPro" id="IPR051406">
    <property type="entry name" value="PLD_domain"/>
</dbReference>
<dbReference type="PANTHER" id="PTHR43856:SF1">
    <property type="entry name" value="MITOCHONDRIAL CARDIOLIPIN HYDROLASE"/>
    <property type="match status" value="1"/>
</dbReference>
<dbReference type="Gene3D" id="3.30.870.10">
    <property type="entry name" value="Endonuclease Chain A"/>
    <property type="match status" value="2"/>
</dbReference>
<evidence type="ECO:0000256" key="5">
    <source>
        <dbReference type="ARBA" id="ARBA00022963"/>
    </source>
</evidence>
<proteinExistence type="inferred from homology"/>
<comment type="similarity">
    <text evidence="2">Belongs to the phospholipase D family.</text>
</comment>
<dbReference type="EC" id="3.1.4.4" evidence="3"/>
<dbReference type="GO" id="GO:0004630">
    <property type="term" value="F:phospholipase D activity"/>
    <property type="evidence" value="ECO:0007669"/>
    <property type="project" value="UniProtKB-EC"/>
</dbReference>
<dbReference type="GO" id="GO:0016042">
    <property type="term" value="P:lipid catabolic process"/>
    <property type="evidence" value="ECO:0007669"/>
    <property type="project" value="UniProtKB-KW"/>
</dbReference>
<comment type="caution">
    <text evidence="8">The sequence shown here is derived from an EMBL/GenBank/DDBJ whole genome shotgun (WGS) entry which is preliminary data.</text>
</comment>
<dbReference type="EMBL" id="JACCAC010000001">
    <property type="protein sequence ID" value="NYG56477.1"/>
    <property type="molecule type" value="Genomic_DNA"/>
</dbReference>
<dbReference type="PANTHER" id="PTHR43856">
    <property type="entry name" value="CARDIOLIPIN HYDROLASE"/>
    <property type="match status" value="1"/>
</dbReference>
<evidence type="ECO:0000256" key="3">
    <source>
        <dbReference type="ARBA" id="ARBA00012027"/>
    </source>
</evidence>
<evidence type="ECO:0000256" key="1">
    <source>
        <dbReference type="ARBA" id="ARBA00000798"/>
    </source>
</evidence>
<dbReference type="RefSeq" id="WP_179518718.1">
    <property type="nucleotide sequence ID" value="NZ_JACCAC010000001.1"/>
</dbReference>
<organism evidence="8 9">
    <name type="scientific">Nocardioides perillae</name>
    <dbReference type="NCBI Taxonomy" id="1119534"/>
    <lineage>
        <taxon>Bacteria</taxon>
        <taxon>Bacillati</taxon>
        <taxon>Actinomycetota</taxon>
        <taxon>Actinomycetes</taxon>
        <taxon>Propionibacteriales</taxon>
        <taxon>Nocardioidaceae</taxon>
        <taxon>Nocardioides</taxon>
    </lineage>
</organism>
<gene>
    <name evidence="8" type="ORF">BJ989_002781</name>
</gene>
<keyword evidence="5" id="KW-0442">Lipid degradation</keyword>
<evidence type="ECO:0000313" key="9">
    <source>
        <dbReference type="Proteomes" id="UP000544110"/>
    </source>
</evidence>
<evidence type="ECO:0000256" key="2">
    <source>
        <dbReference type="ARBA" id="ARBA00008664"/>
    </source>
</evidence>
<evidence type="ECO:0000313" key="8">
    <source>
        <dbReference type="EMBL" id="NYG56477.1"/>
    </source>
</evidence>
<evidence type="ECO:0000256" key="6">
    <source>
        <dbReference type="ARBA" id="ARBA00023098"/>
    </source>
</evidence>
<dbReference type="SUPFAM" id="SSF56024">
    <property type="entry name" value="Phospholipase D/nuclease"/>
    <property type="match status" value="2"/>
</dbReference>
<dbReference type="Proteomes" id="UP000544110">
    <property type="component" value="Unassembled WGS sequence"/>
</dbReference>
<name>A0A7Y9RXF2_9ACTN</name>
<feature type="domain" description="Phospholipase D-like" evidence="7">
    <location>
        <begin position="93"/>
        <end position="233"/>
    </location>
</feature>
<keyword evidence="4" id="KW-0378">Hydrolase</keyword>
<accession>A0A7Y9RXF2</accession>
<evidence type="ECO:0000256" key="4">
    <source>
        <dbReference type="ARBA" id="ARBA00022801"/>
    </source>
</evidence>
<dbReference type="AlphaFoldDB" id="A0A7Y9RXF2"/>
<evidence type="ECO:0000259" key="7">
    <source>
        <dbReference type="Pfam" id="PF13091"/>
    </source>
</evidence>
<keyword evidence="6" id="KW-0443">Lipid metabolism</keyword>
<protein>
    <recommendedName>
        <fullName evidence="3">phospholipase D</fullName>
        <ecNumber evidence="3">3.1.4.4</ecNumber>
    </recommendedName>
</protein>
<comment type="catalytic activity">
    <reaction evidence="1">
        <text>a 1,2-diacyl-sn-glycero-3-phosphocholine + H2O = a 1,2-diacyl-sn-glycero-3-phosphate + choline + H(+)</text>
        <dbReference type="Rhea" id="RHEA:14445"/>
        <dbReference type="ChEBI" id="CHEBI:15354"/>
        <dbReference type="ChEBI" id="CHEBI:15377"/>
        <dbReference type="ChEBI" id="CHEBI:15378"/>
        <dbReference type="ChEBI" id="CHEBI:57643"/>
        <dbReference type="ChEBI" id="CHEBI:58608"/>
        <dbReference type="EC" id="3.1.4.4"/>
    </reaction>
</comment>
<dbReference type="GO" id="GO:0016891">
    <property type="term" value="F:RNA endonuclease activity producing 5'-phosphomonoesters, hydrolytic mechanism"/>
    <property type="evidence" value="ECO:0007669"/>
    <property type="project" value="TreeGrafter"/>
</dbReference>